<name>A0A835RVQ9_VANPL</name>
<keyword evidence="1" id="KW-0812">Transmembrane</keyword>
<accession>A0A835RVQ9</accession>
<keyword evidence="1" id="KW-1133">Transmembrane helix</keyword>
<dbReference type="PANTHER" id="PTHR47124">
    <property type="entry name" value="F-BOX PROTEIN SKIP8"/>
    <property type="match status" value="1"/>
</dbReference>
<dbReference type="Proteomes" id="UP000636800">
    <property type="component" value="Chromosome 1"/>
</dbReference>
<dbReference type="Pfam" id="PF13474">
    <property type="entry name" value="SnoaL_3"/>
    <property type="match status" value="1"/>
</dbReference>
<dbReference type="InterPro" id="IPR032710">
    <property type="entry name" value="NTF2-like_dom_sf"/>
</dbReference>
<dbReference type="SUPFAM" id="SSF81383">
    <property type="entry name" value="F-box domain"/>
    <property type="match status" value="1"/>
</dbReference>
<dbReference type="InterPro" id="IPR036047">
    <property type="entry name" value="F-box-like_dom_sf"/>
</dbReference>
<dbReference type="PROSITE" id="PS50181">
    <property type="entry name" value="FBOX"/>
    <property type="match status" value="1"/>
</dbReference>
<dbReference type="SUPFAM" id="SSF54427">
    <property type="entry name" value="NTF2-like"/>
    <property type="match status" value="1"/>
</dbReference>
<feature type="transmembrane region" description="Helical" evidence="1">
    <location>
        <begin position="12"/>
        <end position="30"/>
    </location>
</feature>
<protein>
    <recommendedName>
        <fullName evidence="2">F-box domain-containing protein</fullName>
    </recommendedName>
</protein>
<evidence type="ECO:0000259" key="2">
    <source>
        <dbReference type="PROSITE" id="PS50181"/>
    </source>
</evidence>
<keyword evidence="1" id="KW-0472">Membrane</keyword>
<dbReference type="PANTHER" id="PTHR47124:SF1">
    <property type="entry name" value="F-BOX PROTEIN SKIP8"/>
    <property type="match status" value="1"/>
</dbReference>
<dbReference type="Gene3D" id="1.20.1280.50">
    <property type="match status" value="1"/>
</dbReference>
<evidence type="ECO:0000256" key="1">
    <source>
        <dbReference type="SAM" id="Phobius"/>
    </source>
</evidence>
<keyword evidence="4" id="KW-1185">Reference proteome</keyword>
<dbReference type="InterPro" id="IPR044260">
    <property type="entry name" value="SKIP8-like"/>
</dbReference>
<comment type="caution">
    <text evidence="3">The sequence shown here is derived from an EMBL/GenBank/DDBJ whole genome shotgun (WGS) entry which is preliminary data.</text>
</comment>
<dbReference type="CDD" id="cd22117">
    <property type="entry name" value="F-box_FBXL4"/>
    <property type="match status" value="1"/>
</dbReference>
<organism evidence="3 4">
    <name type="scientific">Vanilla planifolia</name>
    <name type="common">Vanilla</name>
    <dbReference type="NCBI Taxonomy" id="51239"/>
    <lineage>
        <taxon>Eukaryota</taxon>
        <taxon>Viridiplantae</taxon>
        <taxon>Streptophyta</taxon>
        <taxon>Embryophyta</taxon>
        <taxon>Tracheophyta</taxon>
        <taxon>Spermatophyta</taxon>
        <taxon>Magnoliopsida</taxon>
        <taxon>Liliopsida</taxon>
        <taxon>Asparagales</taxon>
        <taxon>Orchidaceae</taxon>
        <taxon>Vanilloideae</taxon>
        <taxon>Vanilleae</taxon>
        <taxon>Vanilla</taxon>
    </lineage>
</organism>
<evidence type="ECO:0000313" key="4">
    <source>
        <dbReference type="Proteomes" id="UP000636800"/>
    </source>
</evidence>
<gene>
    <name evidence="3" type="ORF">HPP92_003882</name>
</gene>
<dbReference type="AlphaFoldDB" id="A0A835RVQ9"/>
<feature type="transmembrane region" description="Helical" evidence="1">
    <location>
        <begin position="295"/>
        <end position="321"/>
    </location>
</feature>
<reference evidence="3 4" key="1">
    <citation type="journal article" date="2020" name="Nat. Food">
        <title>A phased Vanilla planifolia genome enables genetic improvement of flavour and production.</title>
        <authorList>
            <person name="Hasing T."/>
            <person name="Tang H."/>
            <person name="Brym M."/>
            <person name="Khazi F."/>
            <person name="Huang T."/>
            <person name="Chambers A.H."/>
        </authorList>
    </citation>
    <scope>NUCLEOTIDE SEQUENCE [LARGE SCALE GENOMIC DNA]</scope>
    <source>
        <tissue evidence="3">Leaf</tissue>
    </source>
</reference>
<feature type="domain" description="F-box" evidence="2">
    <location>
        <begin position="77"/>
        <end position="123"/>
    </location>
</feature>
<dbReference type="Gene3D" id="3.10.450.50">
    <property type="match status" value="1"/>
</dbReference>
<proteinExistence type="predicted"/>
<dbReference type="InterPro" id="IPR001810">
    <property type="entry name" value="F-box_dom"/>
</dbReference>
<sequence length="346" mass="38855">MKEPYRRSFVHLCFALGSTALCVLFAFWTFRKENKRMACGCSGSCDGSAGGGCSSTRSNGDLSGKGKASVAERQTGASMMEQLVPEITTHALSYLDYTSLCRLSMTNSAMRRAANDDNAWKALYHKDFTLEQDNLTPTNGWKSYYAATKAIIDVNQEFYNIVRERLLPQMSRFWLHADYVKCIHSSGELSIGYNAVMNSWATVFDWGQGPWLDFQIHDVRARVSNDMAWVTMKAYVDVDSDAFFVTNIFEFHNGRWFMVHHHTCVLTGEAGPGPGQLNAFVFPNLLIPSLVLTLIWNPLCAFCAVCILCFLAESSGVRFCLPRKKPIKGERTKWAPHPTVRILSAF</sequence>
<dbReference type="InterPro" id="IPR037401">
    <property type="entry name" value="SnoaL-like"/>
</dbReference>
<dbReference type="Pfam" id="PF12937">
    <property type="entry name" value="F-box-like"/>
    <property type="match status" value="1"/>
</dbReference>
<evidence type="ECO:0000313" key="3">
    <source>
        <dbReference type="EMBL" id="KAG0499191.1"/>
    </source>
</evidence>
<dbReference type="EMBL" id="JADCNL010000001">
    <property type="protein sequence ID" value="KAG0499191.1"/>
    <property type="molecule type" value="Genomic_DNA"/>
</dbReference>